<evidence type="ECO:0000313" key="2">
    <source>
        <dbReference type="EMBL" id="KAF0685133.1"/>
    </source>
</evidence>
<name>A0A485LR03_9STRA</name>
<dbReference type="Pfam" id="PF00583">
    <property type="entry name" value="Acetyltransf_1"/>
    <property type="match status" value="1"/>
</dbReference>
<evidence type="ECO:0000313" key="3">
    <source>
        <dbReference type="EMBL" id="VFT99554.1"/>
    </source>
</evidence>
<dbReference type="SUPFAM" id="SSF55729">
    <property type="entry name" value="Acyl-CoA N-acyltransferases (Nat)"/>
    <property type="match status" value="1"/>
</dbReference>
<dbReference type="Gene3D" id="3.40.630.30">
    <property type="match status" value="1"/>
</dbReference>
<dbReference type="EMBL" id="VJMH01007217">
    <property type="protein sequence ID" value="KAF0685133.1"/>
    <property type="molecule type" value="Genomic_DNA"/>
</dbReference>
<dbReference type="Proteomes" id="UP000332933">
    <property type="component" value="Unassembled WGS sequence"/>
</dbReference>
<reference evidence="2" key="2">
    <citation type="submission" date="2019-06" db="EMBL/GenBank/DDBJ databases">
        <title>Genomics analysis of Aphanomyces spp. identifies a new class of oomycete effector associated with host adaptation.</title>
        <authorList>
            <person name="Gaulin E."/>
        </authorList>
    </citation>
    <scope>NUCLEOTIDE SEQUENCE</scope>
    <source>
        <strain evidence="2">CBS 578.67</strain>
    </source>
</reference>
<organism evidence="3 4">
    <name type="scientific">Aphanomyces stellatus</name>
    <dbReference type="NCBI Taxonomy" id="120398"/>
    <lineage>
        <taxon>Eukaryota</taxon>
        <taxon>Sar</taxon>
        <taxon>Stramenopiles</taxon>
        <taxon>Oomycota</taxon>
        <taxon>Saprolegniomycetes</taxon>
        <taxon>Saprolegniales</taxon>
        <taxon>Verrucalvaceae</taxon>
        <taxon>Aphanomyces</taxon>
    </lineage>
</organism>
<evidence type="ECO:0000259" key="1">
    <source>
        <dbReference type="Pfam" id="PF00583"/>
    </source>
</evidence>
<dbReference type="EMBL" id="CAADRA010007243">
    <property type="protein sequence ID" value="VFT99554.1"/>
    <property type="molecule type" value="Genomic_DNA"/>
</dbReference>
<evidence type="ECO:0000313" key="4">
    <source>
        <dbReference type="Proteomes" id="UP000332933"/>
    </source>
</evidence>
<dbReference type="InterPro" id="IPR000182">
    <property type="entry name" value="GNAT_dom"/>
</dbReference>
<sequence>MFLFASIGIPVADSPGFVERTLPTQVFFIWETEAGVPVAFTGHPPPVQLDDGIVYRIGPVFVSENERRRGYASALTAALSATVFAKDENMTTHVCLYTDASNPTSNKSYQTSASSCTANPSNMSLLKLIRLTSVVKSSEEVRRRWACIASRWTSITTNILEARYIHSSICLSHRGLLAKY</sequence>
<keyword evidence="4" id="KW-1185">Reference proteome</keyword>
<protein>
    <submittedName>
        <fullName evidence="3">Aste57867_22904 protein</fullName>
    </submittedName>
</protein>
<proteinExistence type="predicted"/>
<feature type="domain" description="N-acetyltransferase" evidence="1">
    <location>
        <begin position="23"/>
        <end position="109"/>
    </location>
</feature>
<dbReference type="GO" id="GO:0016747">
    <property type="term" value="F:acyltransferase activity, transferring groups other than amino-acyl groups"/>
    <property type="evidence" value="ECO:0007669"/>
    <property type="project" value="InterPro"/>
</dbReference>
<dbReference type="InterPro" id="IPR016181">
    <property type="entry name" value="Acyl_CoA_acyltransferase"/>
</dbReference>
<reference evidence="3 4" key="1">
    <citation type="submission" date="2019-03" db="EMBL/GenBank/DDBJ databases">
        <authorList>
            <person name="Gaulin E."/>
            <person name="Dumas B."/>
        </authorList>
    </citation>
    <scope>NUCLEOTIDE SEQUENCE [LARGE SCALE GENOMIC DNA]</scope>
    <source>
        <strain evidence="3">CBS 568.67</strain>
    </source>
</reference>
<accession>A0A485LR03</accession>
<gene>
    <name evidence="3" type="primary">Aste57867_22904</name>
    <name evidence="2" type="ORF">As57867_022833</name>
    <name evidence="3" type="ORF">ASTE57867_22904</name>
</gene>
<dbReference type="AlphaFoldDB" id="A0A485LR03"/>